<keyword evidence="3" id="KW-1185">Reference proteome</keyword>
<evidence type="ECO:0008006" key="4">
    <source>
        <dbReference type="Google" id="ProtNLM"/>
    </source>
</evidence>
<evidence type="ECO:0000313" key="3">
    <source>
        <dbReference type="Proteomes" id="UP000683507"/>
    </source>
</evidence>
<dbReference type="AlphaFoldDB" id="A0A916NPJ3"/>
<dbReference type="Pfam" id="PF13181">
    <property type="entry name" value="TPR_8"/>
    <property type="match status" value="1"/>
</dbReference>
<reference evidence="2" key="1">
    <citation type="submission" date="2021-04" db="EMBL/GenBank/DDBJ databases">
        <authorList>
            <person name="Rodrigo-Torres L."/>
            <person name="Arahal R. D."/>
            <person name="Lucena T."/>
        </authorList>
    </citation>
    <scope>NUCLEOTIDE SEQUENCE</scope>
    <source>
        <strain evidence="2">AS29M-1</strain>
    </source>
</reference>
<dbReference type="EMBL" id="OU015584">
    <property type="protein sequence ID" value="CAG5076839.1"/>
    <property type="molecule type" value="Genomic_DNA"/>
</dbReference>
<feature type="region of interest" description="Disordered" evidence="1">
    <location>
        <begin position="190"/>
        <end position="235"/>
    </location>
</feature>
<name>A0A916NPJ3_9FLAO</name>
<dbReference type="Gene3D" id="1.25.40.10">
    <property type="entry name" value="Tetratricopeptide repeat domain"/>
    <property type="match status" value="2"/>
</dbReference>
<feature type="compositionally biased region" description="Basic residues" evidence="1">
    <location>
        <begin position="196"/>
        <end position="219"/>
    </location>
</feature>
<gene>
    <name evidence="2" type="ORF">CRYO30217_00217</name>
</gene>
<accession>A0A916NPJ3</accession>
<dbReference type="SUPFAM" id="SSF48452">
    <property type="entry name" value="TPR-like"/>
    <property type="match status" value="2"/>
</dbReference>
<organism evidence="2 3">
    <name type="scientific">Parvicella tangerina</name>
    <dbReference type="NCBI Taxonomy" id="2829795"/>
    <lineage>
        <taxon>Bacteria</taxon>
        <taxon>Pseudomonadati</taxon>
        <taxon>Bacteroidota</taxon>
        <taxon>Flavobacteriia</taxon>
        <taxon>Flavobacteriales</taxon>
        <taxon>Parvicellaceae</taxon>
        <taxon>Parvicella</taxon>
    </lineage>
</organism>
<evidence type="ECO:0000256" key="1">
    <source>
        <dbReference type="SAM" id="MobiDB-lite"/>
    </source>
</evidence>
<dbReference type="RefSeq" id="WP_258540458.1">
    <property type="nucleotide sequence ID" value="NZ_OU015584.1"/>
</dbReference>
<dbReference type="KEGG" id="ptan:CRYO30217_00217"/>
<dbReference type="Proteomes" id="UP000683507">
    <property type="component" value="Chromosome"/>
</dbReference>
<protein>
    <recommendedName>
        <fullName evidence="4">Tetratricopeptide repeat protein</fullName>
    </recommendedName>
</protein>
<proteinExistence type="predicted"/>
<sequence length="893" mass="103524">MKKVSYILILIMAIGVIACSTEKDAWLNRTYHNVTAHYNGYWNAKELIKETMNGFETGYAENYDEIIPVFIYPNEAESKNFKSPMDTAIKKCETVIFKHQMPEKKVGQFKRTEWCAWIDDNWFVIGESQFYKRDFDKALKKFEFIEKQYPSEEITYDARLWQAKVYMEQENFPAAKSILDELQEEMDEQVEAKKEKKEKKEKKKKKKKYRGRGGSRSKRPSASDDEPTGPPEFTEDFKRNYYPVLADYHIRKKEYGKATVALETSIELAKDRQFKTRLIFILAQIKHKQNNPEASELYAEVVKRNPKYDMAFVAKINKALAFSGGDRNKVKSELRKMIKDEKNKEYLDQIYYALGDLELQDGNREEGIEYLELSVQSSTSNPKQKSKSFLRLGKLYYEGKNYIKAQKYYDSTLSVLDQEHPEYETIEYQNISLTELVTHLNTANHQDSLLSLCELSENELNKKIQGQIDELIAKRQAEEEARRAAALTPNAGGDLAAKGSFWAFNQKLRDDGFNKFKELWGTRPNEDDWRRADKSAVFTEDDPVNGTEVEADPLLTIDHYKKDLPCGVPAKEKEAQEDVINGYYNAATIYKQKLDDPDGAKKTFQKLEKYLPHKLSVESLYQVYLIDKQAGNTTSLNKYKDWILADYPDTEYAKLIENPNYAEELNSAVQKEEIAYQKVYNKFVSKDYEGVISDIDKRLEIEDNPLKCKYLYMKATAIGYSNKNPEDLSPIEEALEEVISNCDDEVIVAQSQATLDKLRNVQSVIDAKTGASTYIYETEAKHFFVLVFPNDAGSVNQAKTKVSDLNIASFSTKNLETKSSFIDENNQLIIVKPFNNKEDAMDYYLTFKVNENQVKKLKEFDYFVITDKNFSALFLEKDLDAYQTFFEKNYLQE</sequence>
<dbReference type="InterPro" id="IPR011990">
    <property type="entry name" value="TPR-like_helical_dom_sf"/>
</dbReference>
<evidence type="ECO:0000313" key="2">
    <source>
        <dbReference type="EMBL" id="CAG5076839.1"/>
    </source>
</evidence>
<dbReference type="InterPro" id="IPR019734">
    <property type="entry name" value="TPR_rpt"/>
</dbReference>